<accession>A0AAD9JP65</accession>
<dbReference type="Proteomes" id="UP001209878">
    <property type="component" value="Unassembled WGS sequence"/>
</dbReference>
<name>A0AAD9JP65_RIDPI</name>
<proteinExistence type="predicted"/>
<dbReference type="EMBL" id="JAODUO010002005">
    <property type="protein sequence ID" value="KAK2156058.1"/>
    <property type="molecule type" value="Genomic_DNA"/>
</dbReference>
<reference evidence="1" key="1">
    <citation type="journal article" date="2023" name="Mol. Biol. Evol.">
        <title>Third-Generation Sequencing Reveals the Adaptive Role of the Epigenome in Three Deep-Sea Polychaetes.</title>
        <authorList>
            <person name="Perez M."/>
            <person name="Aroh O."/>
            <person name="Sun Y."/>
            <person name="Lan Y."/>
            <person name="Juniper S.K."/>
            <person name="Young C.R."/>
            <person name="Angers B."/>
            <person name="Qian P.Y."/>
        </authorList>
    </citation>
    <scope>NUCLEOTIDE SEQUENCE</scope>
    <source>
        <strain evidence="1">R07B-5</strain>
    </source>
</reference>
<dbReference type="AlphaFoldDB" id="A0AAD9JP65"/>
<protein>
    <submittedName>
        <fullName evidence="1">Uncharacterized protein</fullName>
    </submittedName>
</protein>
<gene>
    <name evidence="1" type="ORF">NP493_2007g00010</name>
</gene>
<comment type="caution">
    <text evidence="1">The sequence shown here is derived from an EMBL/GenBank/DDBJ whole genome shotgun (WGS) entry which is preliminary data.</text>
</comment>
<evidence type="ECO:0000313" key="2">
    <source>
        <dbReference type="Proteomes" id="UP001209878"/>
    </source>
</evidence>
<evidence type="ECO:0000313" key="1">
    <source>
        <dbReference type="EMBL" id="KAK2156058.1"/>
    </source>
</evidence>
<keyword evidence="2" id="KW-1185">Reference proteome</keyword>
<organism evidence="1 2">
    <name type="scientific">Ridgeia piscesae</name>
    <name type="common">Tubeworm</name>
    <dbReference type="NCBI Taxonomy" id="27915"/>
    <lineage>
        <taxon>Eukaryota</taxon>
        <taxon>Metazoa</taxon>
        <taxon>Spiralia</taxon>
        <taxon>Lophotrochozoa</taxon>
        <taxon>Annelida</taxon>
        <taxon>Polychaeta</taxon>
        <taxon>Sedentaria</taxon>
        <taxon>Canalipalpata</taxon>
        <taxon>Sabellida</taxon>
        <taxon>Siboglinidae</taxon>
        <taxon>Ridgeia</taxon>
    </lineage>
</organism>
<sequence>MLSSGCSQQCEKICEFRTVWTRCSGQPHPNTEAAELNSARFIQLLFTCVCFQWILS</sequence>